<proteinExistence type="predicted"/>
<name>A0ABM8GVT3_9MICO</name>
<keyword evidence="2" id="KW-0614">Plasmid</keyword>
<feature type="region of interest" description="Disordered" evidence="1">
    <location>
        <begin position="497"/>
        <end position="534"/>
    </location>
</feature>
<sequence>MDMPTGNQTFIAYAKAPSSEVMEDGSVLEVRPQIYVRFYSAIKIKEIVDGGRGGEGKTVAVHFDPESVGLTSGFTGYLNPEDPAVPYLRGKWEAGQSVQIGIESIRKKKSSKTKEPLPLLVPINALRGANANGSGADMGTSGANIRNVIALVDGRPVSTTESDISEWALLANNKEGGLAPQGWKPLVAGGENWHTLGAIQRDVDAPQHGSTVVDNTEILQAIAKLGGDLLAVLERTGGGNPADTGANIGRRIQPGVFNEGKQWDMRTSDGRFNLGSYLAGRYRLAFADARKLATTSGHTEIDDDTLWTVVEALLTATDYVQAQGYGHDTPIDRTAPSYAEAAQWVKLTAEDMITDGQALPLDAEPLTEWAQIVASAAVDRFISVRERAGAYLQARGARPARPSAQVPSEPAPNPAFSPVVLKGLADSVALFAGNANALTNLATGIKEKGQTDVKLAVRRVDGKVQVVVAETLQDANGWHLDTAINILRVLHTEASNQAAPQSAPQAPEVAEQVSAAPAPQAPVAEAPAAPTRSNSPIAKSVVTQLAGAVVIDAIGQAFEQAKRSNVLDELVAARVDEAGAVSFAPWGPRGSPKCRLLRRSTR</sequence>
<keyword evidence="3" id="KW-1185">Reference proteome</keyword>
<reference evidence="3" key="1">
    <citation type="journal article" date="2019" name="Int. J. Syst. Evol. Microbiol.">
        <title>The Global Catalogue of Microorganisms (GCM) 10K type strain sequencing project: providing services to taxonomists for standard genome sequencing and annotation.</title>
        <authorList>
            <consortium name="The Broad Institute Genomics Platform"/>
            <consortium name="The Broad Institute Genome Sequencing Center for Infectious Disease"/>
            <person name="Wu L."/>
            <person name="Ma J."/>
        </authorList>
    </citation>
    <scope>NUCLEOTIDE SEQUENCE [LARGE SCALE GENOMIC DNA]</scope>
    <source>
        <strain evidence="3">NBRC 108728</strain>
    </source>
</reference>
<accession>A0ABM8GVT3</accession>
<evidence type="ECO:0000313" key="3">
    <source>
        <dbReference type="Proteomes" id="UP001321486"/>
    </source>
</evidence>
<protein>
    <submittedName>
        <fullName evidence="2">Uncharacterized protein</fullName>
    </submittedName>
</protein>
<evidence type="ECO:0000256" key="1">
    <source>
        <dbReference type="SAM" id="MobiDB-lite"/>
    </source>
</evidence>
<dbReference type="RefSeq" id="WP_286347326.1">
    <property type="nucleotide sequence ID" value="NZ_AP027733.1"/>
</dbReference>
<geneLocation type="plasmid" evidence="2 3">
    <name>pNBRC108728a</name>
</geneLocation>
<dbReference type="Proteomes" id="UP001321486">
    <property type="component" value="Plasmid pNBRC108728a"/>
</dbReference>
<gene>
    <name evidence="2" type="ORF">GCM10025867_47170</name>
</gene>
<feature type="compositionally biased region" description="Low complexity" evidence="1">
    <location>
        <begin position="497"/>
        <end position="530"/>
    </location>
</feature>
<organism evidence="2 3">
    <name type="scientific">Frondihabitans sucicola</name>
    <dbReference type="NCBI Taxonomy" id="1268041"/>
    <lineage>
        <taxon>Bacteria</taxon>
        <taxon>Bacillati</taxon>
        <taxon>Actinomycetota</taxon>
        <taxon>Actinomycetes</taxon>
        <taxon>Micrococcales</taxon>
        <taxon>Microbacteriaceae</taxon>
        <taxon>Frondihabitans</taxon>
    </lineage>
</organism>
<evidence type="ECO:0000313" key="2">
    <source>
        <dbReference type="EMBL" id="BDZ52476.1"/>
    </source>
</evidence>
<dbReference type="EMBL" id="AP027733">
    <property type="protein sequence ID" value="BDZ52476.1"/>
    <property type="molecule type" value="Genomic_DNA"/>
</dbReference>